<dbReference type="PROSITE" id="PS51318">
    <property type="entry name" value="TAT"/>
    <property type="match status" value="1"/>
</dbReference>
<sequence>MKRRSFLTGAAALAAMAVAGCGSKESGGSSSAAQKIDANTEAELTLAYWSKTQTATVTENIKSFNKKYPKIKVTTNLTGWDNYFNKLRTQAKGNELPDVFWMNGPNLQLFASNDMLEPLDAITSLGISWSKYPKALVDLYSYDGKHYGIPKDYDTIGVFYNKALFKQAGVEVPKAGWTWDDFHEKAKKISAWGKSKGIWGCASPINIDAQSTYYNTILQAGGYIVKGKKSGYDDPKSIEGLQCWADWVKDGSVASPKIVTDTNPEDMFKAGKTAMTWDGSWYAGDLATTIKGHEDDYGVIALPKKEKEVCVIHGLSWSVSKNSKNKAAAFALAAHMAGEQSQKVEAKNGTAIPAYSGAADAWVKTFPKWDVQVFVDAATTHSEPYPVSLNSDVWASKEPDYFIPIFSGATPAKSGAKQMADFMNAALAKEK</sequence>
<reference evidence="6 7" key="1">
    <citation type="submission" date="2017-12" db="EMBL/GenBank/DDBJ databases">
        <title>The whole genome sequence of the Acidipropionibacterium virtanenii sp. nov. type strain JS278.</title>
        <authorList>
            <person name="Laine P."/>
            <person name="Deptula P."/>
            <person name="Varmanen P."/>
            <person name="Auvinen P."/>
        </authorList>
    </citation>
    <scope>NUCLEOTIDE SEQUENCE [LARGE SCALE GENOMIC DNA]</scope>
    <source>
        <strain evidence="6 7">JS278</strain>
    </source>
</reference>
<dbReference type="PANTHER" id="PTHR43649:SF31">
    <property type="entry name" value="SN-GLYCEROL-3-PHOSPHATE-BINDING PERIPLASMIC PROTEIN UGPB"/>
    <property type="match status" value="1"/>
</dbReference>
<protein>
    <submittedName>
        <fullName evidence="6">ABC transporter substrate-binding protein YesO</fullName>
    </submittedName>
</protein>
<dbReference type="SUPFAM" id="SSF53850">
    <property type="entry name" value="Periplasmic binding protein-like II"/>
    <property type="match status" value="1"/>
</dbReference>
<evidence type="ECO:0000313" key="6">
    <source>
        <dbReference type="EMBL" id="AXE39611.1"/>
    </source>
</evidence>
<dbReference type="RefSeq" id="WP_114045461.1">
    <property type="nucleotide sequence ID" value="NZ_CP025198.1"/>
</dbReference>
<dbReference type="Pfam" id="PF01547">
    <property type="entry name" value="SBP_bac_1"/>
    <property type="match status" value="1"/>
</dbReference>
<dbReference type="KEGG" id="acij:JS278_02473"/>
<evidence type="ECO:0000256" key="4">
    <source>
        <dbReference type="ARBA" id="ARBA00022729"/>
    </source>
</evidence>
<evidence type="ECO:0000256" key="1">
    <source>
        <dbReference type="ARBA" id="ARBA00004196"/>
    </source>
</evidence>
<comment type="similarity">
    <text evidence="2">Belongs to the bacterial solute-binding protein 1 family.</text>
</comment>
<dbReference type="PROSITE" id="PS51257">
    <property type="entry name" value="PROKAR_LIPOPROTEIN"/>
    <property type="match status" value="1"/>
</dbReference>
<evidence type="ECO:0000256" key="3">
    <source>
        <dbReference type="ARBA" id="ARBA00022448"/>
    </source>
</evidence>
<keyword evidence="3" id="KW-0813">Transport</keyword>
<dbReference type="Proteomes" id="UP000251995">
    <property type="component" value="Chromosome"/>
</dbReference>
<feature type="signal peptide" evidence="5">
    <location>
        <begin position="1"/>
        <end position="19"/>
    </location>
</feature>
<dbReference type="PANTHER" id="PTHR43649">
    <property type="entry name" value="ARABINOSE-BINDING PROTEIN-RELATED"/>
    <property type="match status" value="1"/>
</dbReference>
<evidence type="ECO:0000313" key="7">
    <source>
        <dbReference type="Proteomes" id="UP000251995"/>
    </source>
</evidence>
<evidence type="ECO:0000256" key="5">
    <source>
        <dbReference type="SAM" id="SignalP"/>
    </source>
</evidence>
<feature type="chain" id="PRO_5039474408" evidence="5">
    <location>
        <begin position="20"/>
        <end position="431"/>
    </location>
</feature>
<keyword evidence="7" id="KW-1185">Reference proteome</keyword>
<dbReference type="InterPro" id="IPR006311">
    <property type="entry name" value="TAT_signal"/>
</dbReference>
<dbReference type="EMBL" id="CP025198">
    <property type="protein sequence ID" value="AXE39611.1"/>
    <property type="molecule type" value="Genomic_DNA"/>
</dbReference>
<dbReference type="Gene3D" id="3.40.190.10">
    <property type="entry name" value="Periplasmic binding protein-like II"/>
    <property type="match status" value="1"/>
</dbReference>
<dbReference type="CDD" id="cd13585">
    <property type="entry name" value="PBP2_TMBP_like"/>
    <property type="match status" value="1"/>
</dbReference>
<comment type="subcellular location">
    <subcellularLocation>
        <location evidence="1">Cell envelope</location>
    </subcellularLocation>
</comment>
<dbReference type="AlphaFoldDB" id="A0A344UWG3"/>
<dbReference type="OrthoDB" id="1650177at2"/>
<dbReference type="InterPro" id="IPR006059">
    <property type="entry name" value="SBP"/>
</dbReference>
<dbReference type="InterPro" id="IPR050490">
    <property type="entry name" value="Bact_solute-bd_prot1"/>
</dbReference>
<organism evidence="6 7">
    <name type="scientific">Acidipropionibacterium virtanenii</name>
    <dbReference type="NCBI Taxonomy" id="2057246"/>
    <lineage>
        <taxon>Bacteria</taxon>
        <taxon>Bacillati</taxon>
        <taxon>Actinomycetota</taxon>
        <taxon>Actinomycetes</taxon>
        <taxon>Propionibacteriales</taxon>
        <taxon>Propionibacteriaceae</taxon>
        <taxon>Acidipropionibacterium</taxon>
    </lineage>
</organism>
<keyword evidence="4 5" id="KW-0732">Signal</keyword>
<dbReference type="GO" id="GO:0030313">
    <property type="term" value="C:cell envelope"/>
    <property type="evidence" value="ECO:0007669"/>
    <property type="project" value="UniProtKB-SubCell"/>
</dbReference>
<evidence type="ECO:0000256" key="2">
    <source>
        <dbReference type="ARBA" id="ARBA00008520"/>
    </source>
</evidence>
<proteinExistence type="inferred from homology"/>
<accession>A0A344UWG3</accession>
<name>A0A344UWG3_9ACTN</name>
<gene>
    <name evidence="6" type="primary">yesO</name>
    <name evidence="6" type="ORF">JS278_02473</name>
</gene>